<feature type="region of interest" description="Disordered" evidence="1">
    <location>
        <begin position="54"/>
        <end position="79"/>
    </location>
</feature>
<dbReference type="Ensembl" id="ENSLLET00000022042.1">
    <property type="protein sequence ID" value="ENSLLEP00000021223.1"/>
    <property type="gene ID" value="ENSLLEG00000013441.1"/>
</dbReference>
<reference evidence="3" key="1">
    <citation type="submission" date="2025-08" db="UniProtKB">
        <authorList>
            <consortium name="Ensembl"/>
        </authorList>
    </citation>
    <scope>IDENTIFICATION</scope>
</reference>
<dbReference type="GO" id="GO:2001032">
    <property type="term" value="P:regulation of double-strand break repair via nonhomologous end joining"/>
    <property type="evidence" value="ECO:0007669"/>
    <property type="project" value="InterPro"/>
</dbReference>
<keyword evidence="4" id="KW-1185">Reference proteome</keyword>
<dbReference type="Proteomes" id="UP000694569">
    <property type="component" value="Unplaced"/>
</dbReference>
<sequence length="183" mass="20247">MKSVKLPRLPRIIFEIGVSSLGVDSPGSQVNARETDTSQYQKWYIQTSSTGGFNASNLGQVSPTPPVSSNQQYSSSDDDQMRKALDSLYELNCPDPSNEEEKALLRRLSSKISELHLKNHTYAVRSFQMARVILNRDGVHVLHNQSKDTPFTSPKNEPPSAIAKPVPGISDDVVKFLMSGDKQ</sequence>
<evidence type="ECO:0000259" key="2">
    <source>
        <dbReference type="Pfam" id="PF15021"/>
    </source>
</evidence>
<feature type="compositionally biased region" description="Polar residues" evidence="1">
    <location>
        <begin position="144"/>
        <end position="155"/>
    </location>
</feature>
<organism evidence="3 4">
    <name type="scientific">Leptobrachium leishanense</name>
    <name type="common">Leishan spiny toad</name>
    <dbReference type="NCBI Taxonomy" id="445787"/>
    <lineage>
        <taxon>Eukaryota</taxon>
        <taxon>Metazoa</taxon>
        <taxon>Chordata</taxon>
        <taxon>Craniata</taxon>
        <taxon>Vertebrata</taxon>
        <taxon>Euteleostomi</taxon>
        <taxon>Amphibia</taxon>
        <taxon>Batrachia</taxon>
        <taxon>Anura</taxon>
        <taxon>Pelobatoidea</taxon>
        <taxon>Megophryidae</taxon>
        <taxon>Leptobrachium</taxon>
    </lineage>
</organism>
<name>A0A8C5N2G4_9ANUR</name>
<dbReference type="GeneTree" id="ENSGT01010000229799"/>
<protein>
    <recommendedName>
        <fullName evidence="2">Shieldin complex subunit 1 C-terminal domain-containing protein</fullName>
    </recommendedName>
</protein>
<accession>A0A8C5N2G4</accession>
<dbReference type="AlphaFoldDB" id="A0A8C5N2G4"/>
<feature type="domain" description="Shieldin complex subunit 1 C-terminal" evidence="2">
    <location>
        <begin position="71"/>
        <end position="179"/>
    </location>
</feature>
<evidence type="ECO:0000313" key="3">
    <source>
        <dbReference type="Ensembl" id="ENSLLEP00000021223.1"/>
    </source>
</evidence>
<dbReference type="InterPro" id="IPR053898">
    <property type="entry name" value="SHLD1_C"/>
</dbReference>
<feature type="region of interest" description="Disordered" evidence="1">
    <location>
        <begin position="144"/>
        <end position="167"/>
    </location>
</feature>
<dbReference type="InterPro" id="IPR027821">
    <property type="entry name" value="SHLD1"/>
</dbReference>
<evidence type="ECO:0000256" key="1">
    <source>
        <dbReference type="SAM" id="MobiDB-lite"/>
    </source>
</evidence>
<evidence type="ECO:0000313" key="4">
    <source>
        <dbReference type="Proteomes" id="UP000694569"/>
    </source>
</evidence>
<reference evidence="3" key="2">
    <citation type="submission" date="2025-09" db="UniProtKB">
        <authorList>
            <consortium name="Ensembl"/>
        </authorList>
    </citation>
    <scope>IDENTIFICATION</scope>
</reference>
<proteinExistence type="predicted"/>
<dbReference type="PANTHER" id="PTHR36863:SF1">
    <property type="entry name" value="SHIELDIN COMPLEX SUBUNIT 1"/>
    <property type="match status" value="1"/>
</dbReference>
<dbReference type="OrthoDB" id="9446682at2759"/>
<dbReference type="Pfam" id="PF15021">
    <property type="entry name" value="SHLD1_C"/>
    <property type="match status" value="1"/>
</dbReference>
<dbReference type="PANTHER" id="PTHR36863">
    <property type="entry name" value="SHIELDIN COMPLEX SUBUNIT 1"/>
    <property type="match status" value="1"/>
</dbReference>